<keyword evidence="3" id="KW-1185">Reference proteome</keyword>
<dbReference type="GO" id="GO:0004197">
    <property type="term" value="F:cysteine-type endopeptidase activity"/>
    <property type="evidence" value="ECO:0007669"/>
    <property type="project" value="InterPro"/>
</dbReference>
<dbReference type="EMBL" id="CP000230">
    <property type="protein sequence ID" value="ABC22174.1"/>
    <property type="molecule type" value="Genomic_DNA"/>
</dbReference>
<sequence>MAKYALCVGVSDYSNWRHGADGPSDLAFGVTSAEQFRDLLIHAFAFPEANIRMMRNGWASKGNILQGFKELVDAAQPGDVVCIFFSGHGGLIPGVAAGGQPEPDLFYETIVPHSGAMITDYEFNALSNRLSPSQVNLTIVLDSCHSAGMSAIEGAPRPRGFLGAAPAGFSFCRALKRAGLCVAGRDAMACVPGDLAKLTIAPADQFVEQARATLISACRTDQSSWDAPSLNGSVFMTAMVDIVRQSGLAISNTAFVAELAARAQTLMASAINAIPRYATEKSEPQLYGQRNRMAETVLAGFTDSR</sequence>
<name>Q2RUM1_RHORT</name>
<reference evidence="2 3" key="1">
    <citation type="journal article" date="2011" name="Stand. Genomic Sci.">
        <title>Complete genome sequence of Rhodospirillum rubrum type strain (S1).</title>
        <authorList>
            <person name="Munk A.C."/>
            <person name="Copeland A."/>
            <person name="Lucas S."/>
            <person name="Lapidus A."/>
            <person name="Del Rio T.G."/>
            <person name="Barry K."/>
            <person name="Detter J.C."/>
            <person name="Hammon N."/>
            <person name="Israni S."/>
            <person name="Pitluck S."/>
            <person name="Brettin T."/>
            <person name="Bruce D."/>
            <person name="Han C."/>
            <person name="Tapia R."/>
            <person name="Gilna P."/>
            <person name="Schmutz J."/>
            <person name="Larimer F."/>
            <person name="Land M."/>
            <person name="Kyrpides N.C."/>
            <person name="Mavromatis K."/>
            <person name="Richardson P."/>
            <person name="Rohde M."/>
            <person name="Goker M."/>
            <person name="Klenk H.P."/>
            <person name="Zhang Y."/>
            <person name="Roberts G.P."/>
            <person name="Reslewic S."/>
            <person name="Schwartz D.C."/>
        </authorList>
    </citation>
    <scope>NUCLEOTIDE SEQUENCE [LARGE SCALE GENOMIC DNA]</scope>
    <source>
        <strain evidence="3">ATCC 11170 / ATH 1.1.1 / DSM 467 / LMG 4362 / NCIMB 8255 / S1</strain>
    </source>
</reference>
<dbReference type="eggNOG" id="COG4249">
    <property type="taxonomic scope" value="Bacteria"/>
</dbReference>
<dbReference type="GO" id="GO:0005737">
    <property type="term" value="C:cytoplasm"/>
    <property type="evidence" value="ECO:0007669"/>
    <property type="project" value="TreeGrafter"/>
</dbReference>
<organism evidence="2 3">
    <name type="scientific">Rhodospirillum rubrum (strain ATCC 11170 / ATH 1.1.1 / DSM 467 / LMG 4362 / NCIMB 8255 / S1)</name>
    <dbReference type="NCBI Taxonomy" id="269796"/>
    <lineage>
        <taxon>Bacteria</taxon>
        <taxon>Pseudomonadati</taxon>
        <taxon>Pseudomonadota</taxon>
        <taxon>Alphaproteobacteria</taxon>
        <taxon>Rhodospirillales</taxon>
        <taxon>Rhodospirillaceae</taxon>
        <taxon>Rhodospirillum</taxon>
    </lineage>
</organism>
<dbReference type="KEGG" id="rru:Rru_A1373"/>
<dbReference type="MEROPS" id="C14.A07"/>
<evidence type="ECO:0000313" key="2">
    <source>
        <dbReference type="EMBL" id="ABC22174.1"/>
    </source>
</evidence>
<dbReference type="GO" id="GO:0006508">
    <property type="term" value="P:proteolysis"/>
    <property type="evidence" value="ECO:0007669"/>
    <property type="project" value="InterPro"/>
</dbReference>
<dbReference type="PANTHER" id="PTHR48104:SF30">
    <property type="entry name" value="METACASPASE-1"/>
    <property type="match status" value="1"/>
</dbReference>
<dbReference type="Proteomes" id="UP000001929">
    <property type="component" value="Chromosome"/>
</dbReference>
<dbReference type="InterPro" id="IPR011600">
    <property type="entry name" value="Pept_C14_caspase"/>
</dbReference>
<gene>
    <name evidence="2" type="ordered locus">Rru_A1373</name>
</gene>
<dbReference type="RefSeq" id="WP_011389127.1">
    <property type="nucleotide sequence ID" value="NC_007643.1"/>
</dbReference>
<dbReference type="PhylomeDB" id="Q2RUM1"/>
<dbReference type="InterPro" id="IPR050452">
    <property type="entry name" value="Metacaspase"/>
</dbReference>
<dbReference type="Pfam" id="PF00656">
    <property type="entry name" value="Peptidase_C14"/>
    <property type="match status" value="1"/>
</dbReference>
<dbReference type="PANTHER" id="PTHR48104">
    <property type="entry name" value="METACASPASE-4"/>
    <property type="match status" value="1"/>
</dbReference>
<dbReference type="Gene3D" id="3.40.50.1460">
    <property type="match status" value="1"/>
</dbReference>
<evidence type="ECO:0000313" key="3">
    <source>
        <dbReference type="Proteomes" id="UP000001929"/>
    </source>
</evidence>
<accession>Q2RUM1</accession>
<dbReference type="HOGENOM" id="CLU_911780_0_0_5"/>
<feature type="domain" description="Peptidase C14 caspase" evidence="1">
    <location>
        <begin position="3"/>
        <end position="267"/>
    </location>
</feature>
<dbReference type="STRING" id="269796.Rru_A1373"/>
<evidence type="ECO:0000259" key="1">
    <source>
        <dbReference type="Pfam" id="PF00656"/>
    </source>
</evidence>
<dbReference type="AlphaFoldDB" id="Q2RUM1"/>
<dbReference type="PATRIC" id="fig|269796.9.peg.1441"/>
<protein>
    <submittedName>
        <fullName evidence="2">Peptidase C14, caspase catalytic subunit p20</fullName>
    </submittedName>
</protein>
<dbReference type="EnsemblBacteria" id="ABC22174">
    <property type="protein sequence ID" value="ABC22174"/>
    <property type="gene ID" value="Rru_A1373"/>
</dbReference>
<proteinExistence type="predicted"/>